<dbReference type="Gene3D" id="1.25.40.10">
    <property type="entry name" value="Tetratricopeptide repeat domain"/>
    <property type="match status" value="2"/>
</dbReference>
<dbReference type="Gene3D" id="3.30.70.1230">
    <property type="entry name" value="Nucleotide cyclase"/>
    <property type="match status" value="1"/>
</dbReference>
<dbReference type="SMART" id="SM00028">
    <property type="entry name" value="TPR"/>
    <property type="match status" value="4"/>
</dbReference>
<dbReference type="InterPro" id="IPR001054">
    <property type="entry name" value="A/G_cyclase"/>
</dbReference>
<dbReference type="GO" id="GO:0035556">
    <property type="term" value="P:intracellular signal transduction"/>
    <property type="evidence" value="ECO:0007669"/>
    <property type="project" value="InterPro"/>
</dbReference>
<evidence type="ECO:0000256" key="1">
    <source>
        <dbReference type="PROSITE-ProRule" id="PRU00339"/>
    </source>
</evidence>
<dbReference type="Pfam" id="PF00211">
    <property type="entry name" value="Guanylate_cyc"/>
    <property type="match status" value="1"/>
</dbReference>
<dbReference type="SUPFAM" id="SSF48452">
    <property type="entry name" value="TPR-like"/>
    <property type="match status" value="1"/>
</dbReference>
<dbReference type="SUPFAM" id="SSF55073">
    <property type="entry name" value="Nucleotide cyclase"/>
    <property type="match status" value="1"/>
</dbReference>
<dbReference type="InterPro" id="IPR050697">
    <property type="entry name" value="Adenylyl/Guanylyl_Cyclase_3/4"/>
</dbReference>
<dbReference type="PROSITE" id="PS50125">
    <property type="entry name" value="GUANYLATE_CYCLASE_2"/>
    <property type="match status" value="1"/>
</dbReference>
<sequence length="570" mass="62644">MDRRLAAILSADIAGYSRLMGEDEEGTVRALQDHQAAVLPVIRENGGRVINVAGDGMLAEFGSVLGAVRAAVAIQKLLAARNAEIAVSRRLEFRIGVNQGEIVADSNEVYGDGINVAARLQALAEPGGIAISGRVHEDVAGKLDLIWRDSGKQSLKNIARPIRVWQWSEAGIPEPPRLPLPEKPSVAVLPFDNLSGGGGDTFFSDGITEDIITGLARFRSLFVVARNSSFAFRGKSVGLTEIGRQLGVSYLLEGSVRRAGERIRITAQLVDAASGVHVWADRYDRDAVEIFEVQDEVVAMIVSTLVGRIEEANYQRSVRKPPTSLAAYDLLLRGIVHFRGYADDDNSRACDCFEKAIALDERYALAYAYLALARLALHGYIAASADVKKTSCATARRAVELDPQDGRCHRALGHILLYVRDYDLAEHHTRRAVDLNPSDADCAVSMGFLLAVRGRSAEGVVWIEKAMRLNPFHPPWYHVQLGVALYSLRRFSDAAQAFRRTPHIGGWSYRLAACYGQLGQAREAAEEVEAVLRSNPDFSIDRFLENYTLLERLEDRELLREGMIKAGLPE</sequence>
<organism evidence="3">
    <name type="scientific">Mesorhizobium sp. WSM2240</name>
    <dbReference type="NCBI Taxonomy" id="3228851"/>
    <lineage>
        <taxon>Bacteria</taxon>
        <taxon>Pseudomonadati</taxon>
        <taxon>Pseudomonadota</taxon>
        <taxon>Alphaproteobacteria</taxon>
        <taxon>Hyphomicrobiales</taxon>
        <taxon>Phyllobacteriaceae</taxon>
        <taxon>Mesorhizobium</taxon>
    </lineage>
</organism>
<proteinExistence type="predicted"/>
<dbReference type="InterPro" id="IPR019734">
    <property type="entry name" value="TPR_rpt"/>
</dbReference>
<dbReference type="RefSeq" id="WP_353641888.1">
    <property type="nucleotide sequence ID" value="NZ_CP159253.1"/>
</dbReference>
<dbReference type="GO" id="GO:0004016">
    <property type="term" value="F:adenylate cyclase activity"/>
    <property type="evidence" value="ECO:0007669"/>
    <property type="project" value="UniProtKB-ARBA"/>
</dbReference>
<evidence type="ECO:0000313" key="3">
    <source>
        <dbReference type="EMBL" id="XCG50585.1"/>
    </source>
</evidence>
<feature type="repeat" description="TPR" evidence="1">
    <location>
        <begin position="406"/>
        <end position="439"/>
    </location>
</feature>
<dbReference type="InterPro" id="IPR029787">
    <property type="entry name" value="Nucleotide_cyclase"/>
</dbReference>
<dbReference type="InterPro" id="IPR011990">
    <property type="entry name" value="TPR-like_helical_dom_sf"/>
</dbReference>
<dbReference type="EMBL" id="CP159253">
    <property type="protein sequence ID" value="XCG50585.1"/>
    <property type="molecule type" value="Genomic_DNA"/>
</dbReference>
<keyword evidence="1" id="KW-0802">TPR repeat</keyword>
<dbReference type="CDD" id="cd07302">
    <property type="entry name" value="CHD"/>
    <property type="match status" value="1"/>
</dbReference>
<dbReference type="AlphaFoldDB" id="A0AAU8CUR9"/>
<dbReference type="PROSITE" id="PS50005">
    <property type="entry name" value="TPR"/>
    <property type="match status" value="1"/>
</dbReference>
<feature type="domain" description="Guanylate cyclase" evidence="2">
    <location>
        <begin position="7"/>
        <end position="121"/>
    </location>
</feature>
<dbReference type="PANTHER" id="PTHR43081:SF19">
    <property type="entry name" value="PH-SENSITIVE ADENYLATE CYCLASE RV1264"/>
    <property type="match status" value="1"/>
</dbReference>
<reference evidence="3" key="1">
    <citation type="submission" date="2024-06" db="EMBL/GenBank/DDBJ databases">
        <title>Mesorhizobium karijinii sp. nov., a symbiont of the iconic Swainsona formosa from arid Australia.</title>
        <authorList>
            <person name="Hill Y.J."/>
            <person name="Watkin E.L.J."/>
            <person name="O'Hara G.W."/>
            <person name="Terpolilli J."/>
            <person name="Tye M.L."/>
            <person name="Kohlmeier M.G."/>
        </authorList>
    </citation>
    <scope>NUCLEOTIDE SEQUENCE</scope>
    <source>
        <strain evidence="3">WSM2240</strain>
    </source>
</reference>
<dbReference type="Gene3D" id="3.40.50.10070">
    <property type="entry name" value="TolB, N-terminal domain"/>
    <property type="match status" value="1"/>
</dbReference>
<name>A0AAU8CUR9_9HYPH</name>
<evidence type="ECO:0000259" key="2">
    <source>
        <dbReference type="PROSITE" id="PS50125"/>
    </source>
</evidence>
<gene>
    <name evidence="3" type="ORF">ABVK50_08965</name>
</gene>
<dbReference type="PANTHER" id="PTHR43081">
    <property type="entry name" value="ADENYLATE CYCLASE, TERMINAL-DIFFERENTIATION SPECIFIC-RELATED"/>
    <property type="match status" value="1"/>
</dbReference>
<accession>A0AAU8CUR9</accession>
<dbReference type="GO" id="GO:0006171">
    <property type="term" value="P:cAMP biosynthetic process"/>
    <property type="evidence" value="ECO:0007669"/>
    <property type="project" value="TreeGrafter"/>
</dbReference>
<protein>
    <submittedName>
        <fullName evidence="3">Adenylate/guanylate cyclase domain-containing protein</fullName>
    </submittedName>
</protein>